<dbReference type="EMBL" id="BAAAQM010000008">
    <property type="protein sequence ID" value="GAA1963072.1"/>
    <property type="molecule type" value="Genomic_DNA"/>
</dbReference>
<keyword evidence="2" id="KW-1185">Reference proteome</keyword>
<reference evidence="2" key="1">
    <citation type="journal article" date="2019" name="Int. J. Syst. Evol. Microbiol.">
        <title>The Global Catalogue of Microorganisms (GCM) 10K type strain sequencing project: providing services to taxonomists for standard genome sequencing and annotation.</title>
        <authorList>
            <consortium name="The Broad Institute Genomics Platform"/>
            <consortium name="The Broad Institute Genome Sequencing Center for Infectious Disease"/>
            <person name="Wu L."/>
            <person name="Ma J."/>
        </authorList>
    </citation>
    <scope>NUCLEOTIDE SEQUENCE [LARGE SCALE GENOMIC DNA]</scope>
    <source>
        <strain evidence="2">JCM 16013</strain>
    </source>
</reference>
<sequence>MELNLNLTRRAVVLGVATLVAVGGAVAVGLSGDSAAPAASAGTGKPAPALVGETTPLAPDAFPGITVQGVGKVTGTPDTLVLTLSITKSAGDVSSAMNGMAGTMTAVQNSLKSSHVAEADMKTSGLGVSPQYDYSSNKRTLTGYEATENLTVTLRDTKTAGATISAAAAAGGDATQISGLSTDLQNDSGPLNQARDAAFNDAKAKAAQYAKSAGRSLGAVVRVEENVSTQPSPTGMNVPAAAGDKAVASVPIQMGSTDVTVQVTVVFSFG</sequence>
<dbReference type="PANTHER" id="PTHR34387:SF1">
    <property type="entry name" value="PERIPLASMIC IMMUNOGENIC PROTEIN"/>
    <property type="match status" value="1"/>
</dbReference>
<dbReference type="Gene3D" id="3.30.110.170">
    <property type="entry name" value="Protein of unknown function (DUF541), domain 1"/>
    <property type="match status" value="1"/>
</dbReference>
<proteinExistence type="predicted"/>
<dbReference type="PANTHER" id="PTHR34387">
    <property type="entry name" value="SLR1258 PROTEIN"/>
    <property type="match status" value="1"/>
</dbReference>
<name>A0ABP5CF46_9ACTN</name>
<protein>
    <submittedName>
        <fullName evidence="1">SIMPL domain-containing protein</fullName>
    </submittedName>
</protein>
<evidence type="ECO:0000313" key="2">
    <source>
        <dbReference type="Proteomes" id="UP001499854"/>
    </source>
</evidence>
<dbReference type="Proteomes" id="UP001499854">
    <property type="component" value="Unassembled WGS sequence"/>
</dbReference>
<dbReference type="Gene3D" id="3.30.70.2970">
    <property type="entry name" value="Protein of unknown function (DUF541), domain 2"/>
    <property type="match status" value="1"/>
</dbReference>
<accession>A0ABP5CF46</accession>
<comment type="caution">
    <text evidence="1">The sequence shown here is derived from an EMBL/GenBank/DDBJ whole genome shotgun (WGS) entry which is preliminary data.</text>
</comment>
<dbReference type="Pfam" id="PF04402">
    <property type="entry name" value="SIMPL"/>
    <property type="match status" value="1"/>
</dbReference>
<dbReference type="PROSITE" id="PS51318">
    <property type="entry name" value="TAT"/>
    <property type="match status" value="1"/>
</dbReference>
<dbReference type="RefSeq" id="WP_344656671.1">
    <property type="nucleotide sequence ID" value="NZ_BAAAQM010000008.1"/>
</dbReference>
<gene>
    <name evidence="1" type="ORF">GCM10009838_20150</name>
</gene>
<dbReference type="InterPro" id="IPR006311">
    <property type="entry name" value="TAT_signal"/>
</dbReference>
<evidence type="ECO:0000313" key="1">
    <source>
        <dbReference type="EMBL" id="GAA1963072.1"/>
    </source>
</evidence>
<dbReference type="InterPro" id="IPR052022">
    <property type="entry name" value="26kDa_periplasmic_antigen"/>
</dbReference>
<dbReference type="InterPro" id="IPR007497">
    <property type="entry name" value="SIMPL/DUF541"/>
</dbReference>
<organism evidence="1 2">
    <name type="scientific">Catenulispora subtropica</name>
    <dbReference type="NCBI Taxonomy" id="450798"/>
    <lineage>
        <taxon>Bacteria</taxon>
        <taxon>Bacillati</taxon>
        <taxon>Actinomycetota</taxon>
        <taxon>Actinomycetes</taxon>
        <taxon>Catenulisporales</taxon>
        <taxon>Catenulisporaceae</taxon>
        <taxon>Catenulispora</taxon>
    </lineage>
</organism>